<evidence type="ECO:0000313" key="2">
    <source>
        <dbReference type="Proteomes" id="UP000228535"/>
    </source>
</evidence>
<protein>
    <submittedName>
        <fullName evidence="1">Putative metal-dependent HD superfamily phosphohydrolase</fullName>
    </submittedName>
</protein>
<proteinExistence type="predicted"/>
<dbReference type="AlphaFoldDB" id="A0A2M9B9E4"/>
<comment type="caution">
    <text evidence="1">The sequence shown here is derived from an EMBL/GenBank/DDBJ whole genome shotgun (WGS) entry which is preliminary data.</text>
</comment>
<dbReference type="RefSeq" id="WP_100337191.1">
    <property type="nucleotide sequence ID" value="NZ_PGFA01000002.1"/>
</dbReference>
<dbReference type="Proteomes" id="UP000228535">
    <property type="component" value="Unassembled WGS sequence"/>
</dbReference>
<dbReference type="OrthoDB" id="9808993at2"/>
<dbReference type="PIRSF" id="PIRSF035170">
    <property type="entry name" value="HD_phosphohydro"/>
    <property type="match status" value="1"/>
</dbReference>
<dbReference type="SUPFAM" id="SSF109604">
    <property type="entry name" value="HD-domain/PDEase-like"/>
    <property type="match status" value="1"/>
</dbReference>
<gene>
    <name evidence="1" type="ORF">CLV45_2906</name>
</gene>
<dbReference type="PANTHER" id="PTHR21174:SF0">
    <property type="entry name" value="HD PHOSPHOHYDROLASE FAMILY PROTEIN-RELATED"/>
    <property type="match status" value="1"/>
</dbReference>
<dbReference type="InterPro" id="IPR009218">
    <property type="entry name" value="HD_phosphohydro"/>
</dbReference>
<dbReference type="Gene3D" id="1.10.3210.10">
    <property type="entry name" value="Hypothetical protein af1432"/>
    <property type="match status" value="1"/>
</dbReference>
<accession>A0A2M9B9E4</accession>
<organism evidence="1 2">
    <name type="scientific">Hymenobacter chitinivorans DSM 11115</name>
    <dbReference type="NCBI Taxonomy" id="1121954"/>
    <lineage>
        <taxon>Bacteria</taxon>
        <taxon>Pseudomonadati</taxon>
        <taxon>Bacteroidota</taxon>
        <taxon>Cytophagia</taxon>
        <taxon>Cytophagales</taxon>
        <taxon>Hymenobacteraceae</taxon>
        <taxon>Hymenobacter</taxon>
    </lineage>
</organism>
<name>A0A2M9B9E4_9BACT</name>
<sequence length="216" mass="24900">MIPTTLEARWGQLAARLGLSEALRDATYRQLAAAYEASGRHYHSLTHIRKLLETAEQHKALVLDAEVLQLAIWFHDAVYNPMRDDNEARSAVLAQEFLAKTSLAPERRQRVAFLIERTKDHTQPQPAADTDLHLFLDADLQILGAAEADYWQYARQVRQEYRLVPDILYRRGRKQVLEKLLGAPVLFQTPLFRDKLDAPARRNLRAELHQWEKGSL</sequence>
<keyword evidence="1" id="KW-0378">Hydrolase</keyword>
<dbReference type="EMBL" id="PGFA01000002">
    <property type="protein sequence ID" value="PJJ54565.1"/>
    <property type="molecule type" value="Genomic_DNA"/>
</dbReference>
<evidence type="ECO:0000313" key="1">
    <source>
        <dbReference type="EMBL" id="PJJ54565.1"/>
    </source>
</evidence>
<dbReference type="GO" id="GO:0016787">
    <property type="term" value="F:hydrolase activity"/>
    <property type="evidence" value="ECO:0007669"/>
    <property type="project" value="UniProtKB-KW"/>
</dbReference>
<keyword evidence="2" id="KW-1185">Reference proteome</keyword>
<reference evidence="1 2" key="1">
    <citation type="submission" date="2017-11" db="EMBL/GenBank/DDBJ databases">
        <title>Genomic Encyclopedia of Archaeal and Bacterial Type Strains, Phase II (KMG-II): From Individual Species to Whole Genera.</title>
        <authorList>
            <person name="Goeker M."/>
        </authorList>
    </citation>
    <scope>NUCLEOTIDE SEQUENCE [LARGE SCALE GENOMIC DNA]</scope>
    <source>
        <strain evidence="1 2">DSM 11115</strain>
    </source>
</reference>
<dbReference type="PANTHER" id="PTHR21174">
    <property type="match status" value="1"/>
</dbReference>